<dbReference type="PROSITE" id="PS00782">
    <property type="entry name" value="TFIIB"/>
    <property type="match status" value="1"/>
</dbReference>
<evidence type="ECO:0000313" key="5">
    <source>
        <dbReference type="Proteomes" id="UP000605846"/>
    </source>
</evidence>
<evidence type="ECO:0000256" key="3">
    <source>
        <dbReference type="ARBA" id="ARBA00023163"/>
    </source>
</evidence>
<dbReference type="GO" id="GO:0097550">
    <property type="term" value="C:transcription preinitiation complex"/>
    <property type="evidence" value="ECO:0007669"/>
    <property type="project" value="TreeGrafter"/>
</dbReference>
<dbReference type="GO" id="GO:0017025">
    <property type="term" value="F:TBP-class protein binding"/>
    <property type="evidence" value="ECO:0007669"/>
    <property type="project" value="TreeGrafter"/>
</dbReference>
<proteinExistence type="predicted"/>
<keyword evidence="5" id="KW-1185">Reference proteome</keyword>
<dbReference type="PANTHER" id="PTHR11618:SF13">
    <property type="entry name" value="TRANSCRIPTION INITIATION FACTOR IIB"/>
    <property type="match status" value="1"/>
</dbReference>
<dbReference type="OrthoDB" id="2220037at2759"/>
<accession>A0A8H7BRF0</accession>
<gene>
    <name evidence="4" type="ORF">EC973_005713</name>
</gene>
<dbReference type="GO" id="GO:0005634">
    <property type="term" value="C:nucleus"/>
    <property type="evidence" value="ECO:0007669"/>
    <property type="project" value="TreeGrafter"/>
</dbReference>
<name>A0A8H7BRF0_9FUNG</name>
<dbReference type="SUPFAM" id="SSF57783">
    <property type="entry name" value="Zinc beta-ribbon"/>
    <property type="match status" value="1"/>
</dbReference>
<dbReference type="PANTHER" id="PTHR11618">
    <property type="entry name" value="TRANSCRIPTION INITIATION FACTOR IIB-RELATED"/>
    <property type="match status" value="1"/>
</dbReference>
<evidence type="ECO:0000256" key="1">
    <source>
        <dbReference type="ARBA" id="ARBA00013932"/>
    </source>
</evidence>
<comment type="caution">
    <text evidence="4">The sequence shown here is derived from an EMBL/GenBank/DDBJ whole genome shotgun (WGS) entry which is preliminary data.</text>
</comment>
<protein>
    <recommendedName>
        <fullName evidence="1">Transcription initiation factor IIB</fullName>
    </recommendedName>
</protein>
<dbReference type="GO" id="GO:0070897">
    <property type="term" value="P:transcription preinitiation complex assembly"/>
    <property type="evidence" value="ECO:0007669"/>
    <property type="project" value="InterPro"/>
</dbReference>
<sequence>MTLRCQSCGATDTYYNEGETYCTNCGLVLNDYELTEYNPDATFLSQASKPQKKYDACADYIERYGRHLGLSDVEVEAAKQRLQLYRKVQSSIRTPRETAVSLLFIACQVWNRGENIFDFVDKKFDLDPMQVVRTHKHVRTALGLPQQESSLMRQVDIILPSIQEILTRAFPTMDELLVRKTTKQILKLAEEYGLLIGRPMKTIVAACLVVSAASQHAKPSIHKGYERKLPYPKDLNWDALALEVSCMKRTLRERYMEILNMLCKYARNLPKFICDNLTESNVQFYLQDIFSWRSTVEERGVEEITYEAAEEKVPPAFDRAQKKRSIRAKQIADAEACIANNELDPAHLDIETYRIYFLLSKHSKSKIEDMTESELAAELQLLLKDTPLKKRDLNRTEIDEEDMSDKELEMYLGSPDKKPAPSLHSCEKSIKQNGDTCVNDCALNEQKRKDTSFELMDTDRIKRIRATQNAWIRSVNEVL</sequence>
<dbReference type="EMBL" id="JABAYA010000033">
    <property type="protein sequence ID" value="KAF7728676.1"/>
    <property type="molecule type" value="Genomic_DNA"/>
</dbReference>
<evidence type="ECO:0000313" key="4">
    <source>
        <dbReference type="EMBL" id="KAF7728676.1"/>
    </source>
</evidence>
<evidence type="ECO:0000256" key="2">
    <source>
        <dbReference type="ARBA" id="ARBA00023015"/>
    </source>
</evidence>
<dbReference type="InterPro" id="IPR000812">
    <property type="entry name" value="TFIIB"/>
</dbReference>
<dbReference type="CDD" id="cd00043">
    <property type="entry name" value="CYCLIN_SF"/>
    <property type="match status" value="1"/>
</dbReference>
<keyword evidence="3" id="KW-0804">Transcription</keyword>
<dbReference type="Gene3D" id="2.20.25.10">
    <property type="match status" value="1"/>
</dbReference>
<keyword evidence="2" id="KW-0805">Transcription regulation</keyword>
<organism evidence="4 5">
    <name type="scientific">Apophysomyces ossiformis</name>
    <dbReference type="NCBI Taxonomy" id="679940"/>
    <lineage>
        <taxon>Eukaryota</taxon>
        <taxon>Fungi</taxon>
        <taxon>Fungi incertae sedis</taxon>
        <taxon>Mucoromycota</taxon>
        <taxon>Mucoromycotina</taxon>
        <taxon>Mucoromycetes</taxon>
        <taxon>Mucorales</taxon>
        <taxon>Mucorineae</taxon>
        <taxon>Mucoraceae</taxon>
        <taxon>Apophysomyces</taxon>
    </lineage>
</organism>
<dbReference type="AlphaFoldDB" id="A0A8H7BRF0"/>
<reference evidence="4" key="1">
    <citation type="submission" date="2020-01" db="EMBL/GenBank/DDBJ databases">
        <title>Genome Sequencing of Three Apophysomyces-Like Fungal Strains Confirms a Novel Fungal Genus in the Mucoromycota with divergent Burkholderia-like Endosymbiotic Bacteria.</title>
        <authorList>
            <person name="Stajich J.E."/>
            <person name="Macias A.M."/>
            <person name="Carter-House D."/>
            <person name="Lovett B."/>
            <person name="Kasson L.R."/>
            <person name="Berry K."/>
            <person name="Grigoriev I."/>
            <person name="Chang Y."/>
            <person name="Spatafora J."/>
            <person name="Kasson M.T."/>
        </authorList>
    </citation>
    <scope>NUCLEOTIDE SEQUENCE</scope>
    <source>
        <strain evidence="4">NRRL A-21654</strain>
    </source>
</reference>
<dbReference type="Proteomes" id="UP000605846">
    <property type="component" value="Unassembled WGS sequence"/>
</dbReference>
<dbReference type="InterPro" id="IPR023486">
    <property type="entry name" value="TFIIB_CS"/>
</dbReference>